<organism evidence="2 3">
    <name type="scientific">Asparagus officinalis</name>
    <name type="common">Garden asparagus</name>
    <dbReference type="NCBI Taxonomy" id="4686"/>
    <lineage>
        <taxon>Eukaryota</taxon>
        <taxon>Viridiplantae</taxon>
        <taxon>Streptophyta</taxon>
        <taxon>Embryophyta</taxon>
        <taxon>Tracheophyta</taxon>
        <taxon>Spermatophyta</taxon>
        <taxon>Magnoliopsida</taxon>
        <taxon>Liliopsida</taxon>
        <taxon>Asparagales</taxon>
        <taxon>Asparagaceae</taxon>
        <taxon>Asparagoideae</taxon>
        <taxon>Asparagus</taxon>
    </lineage>
</organism>
<accession>A0A5P1FC34</accession>
<keyword evidence="3" id="KW-1185">Reference proteome</keyword>
<proteinExistence type="predicted"/>
<gene>
    <name evidence="2" type="ORF">A4U43_C03F22150</name>
</gene>
<evidence type="ECO:0000256" key="1">
    <source>
        <dbReference type="SAM" id="MobiDB-lite"/>
    </source>
</evidence>
<dbReference type="Proteomes" id="UP000243459">
    <property type="component" value="Chromosome 3"/>
</dbReference>
<sequence length="97" mass="10632">MVRLVAEVEFADGIGVIEVRDGIRVVGINVEHKGLHVVEETGTEEVGFLKELEEDEVEVEVVVLEEDDAEDAMKSNNQVPHSCDGFSQHAQDQGEGD</sequence>
<dbReference type="EMBL" id="CM007383">
    <property type="protein sequence ID" value="ONK75938.1"/>
    <property type="molecule type" value="Genomic_DNA"/>
</dbReference>
<name>A0A5P1FC34_ASPOF</name>
<evidence type="ECO:0000313" key="3">
    <source>
        <dbReference type="Proteomes" id="UP000243459"/>
    </source>
</evidence>
<protein>
    <submittedName>
        <fullName evidence="2">Uncharacterized protein</fullName>
    </submittedName>
</protein>
<dbReference type="Gramene" id="ONK75938">
    <property type="protein sequence ID" value="ONK75938"/>
    <property type="gene ID" value="A4U43_C03F22150"/>
</dbReference>
<dbReference type="AlphaFoldDB" id="A0A5P1FC34"/>
<evidence type="ECO:0000313" key="2">
    <source>
        <dbReference type="EMBL" id="ONK75938.1"/>
    </source>
</evidence>
<reference evidence="3" key="1">
    <citation type="journal article" date="2017" name="Nat. Commun.">
        <title>The asparagus genome sheds light on the origin and evolution of a young Y chromosome.</title>
        <authorList>
            <person name="Harkess A."/>
            <person name="Zhou J."/>
            <person name="Xu C."/>
            <person name="Bowers J.E."/>
            <person name="Van der Hulst R."/>
            <person name="Ayyampalayam S."/>
            <person name="Mercati F."/>
            <person name="Riccardi P."/>
            <person name="McKain M.R."/>
            <person name="Kakrana A."/>
            <person name="Tang H."/>
            <person name="Ray J."/>
            <person name="Groenendijk J."/>
            <person name="Arikit S."/>
            <person name="Mathioni S.M."/>
            <person name="Nakano M."/>
            <person name="Shan H."/>
            <person name="Telgmann-Rauber A."/>
            <person name="Kanno A."/>
            <person name="Yue Z."/>
            <person name="Chen H."/>
            <person name="Li W."/>
            <person name="Chen Y."/>
            <person name="Xu X."/>
            <person name="Zhang Y."/>
            <person name="Luo S."/>
            <person name="Chen H."/>
            <person name="Gao J."/>
            <person name="Mao Z."/>
            <person name="Pires J.C."/>
            <person name="Luo M."/>
            <person name="Kudrna D."/>
            <person name="Wing R.A."/>
            <person name="Meyers B.C."/>
            <person name="Yi K."/>
            <person name="Kong H."/>
            <person name="Lavrijsen P."/>
            <person name="Sunseri F."/>
            <person name="Falavigna A."/>
            <person name="Ye Y."/>
            <person name="Leebens-Mack J.H."/>
            <person name="Chen G."/>
        </authorList>
    </citation>
    <scope>NUCLEOTIDE SEQUENCE [LARGE SCALE GENOMIC DNA]</scope>
    <source>
        <strain evidence="3">cv. DH0086</strain>
    </source>
</reference>
<feature type="region of interest" description="Disordered" evidence="1">
    <location>
        <begin position="69"/>
        <end position="97"/>
    </location>
</feature>